<dbReference type="AlphaFoldDB" id="A0A1G2A699"/>
<name>A0A1G2A699_9BACT</name>
<evidence type="ECO:0000259" key="1">
    <source>
        <dbReference type="Pfam" id="PF15919"/>
    </source>
</evidence>
<dbReference type="Proteomes" id="UP000178315">
    <property type="component" value="Unassembled WGS sequence"/>
</dbReference>
<reference evidence="2 3" key="1">
    <citation type="journal article" date="2016" name="Nat. Commun.">
        <title>Thousands of microbial genomes shed light on interconnected biogeochemical processes in an aquifer system.</title>
        <authorList>
            <person name="Anantharaman K."/>
            <person name="Brown C.T."/>
            <person name="Hug L.A."/>
            <person name="Sharon I."/>
            <person name="Castelle C.J."/>
            <person name="Probst A.J."/>
            <person name="Thomas B.C."/>
            <person name="Singh A."/>
            <person name="Wilkins M.J."/>
            <person name="Karaoz U."/>
            <person name="Brodie E.L."/>
            <person name="Williams K.H."/>
            <person name="Hubbard S.S."/>
            <person name="Banfield J.F."/>
        </authorList>
    </citation>
    <scope>NUCLEOTIDE SEQUENCE [LARGE SCALE GENOMIC DNA]</scope>
</reference>
<protein>
    <recommendedName>
        <fullName evidence="1">HicB-like antitoxin of toxin-antitoxin system domain-containing protein</fullName>
    </recommendedName>
</protein>
<evidence type="ECO:0000313" key="3">
    <source>
        <dbReference type="Proteomes" id="UP000178315"/>
    </source>
</evidence>
<organism evidence="2 3">
    <name type="scientific">Candidatus Jacksonbacteria bacterium RIFCSPLOWO2_02_FULL_44_20</name>
    <dbReference type="NCBI Taxonomy" id="1798460"/>
    <lineage>
        <taxon>Bacteria</taxon>
        <taxon>Candidatus Jacksoniibacteriota</taxon>
    </lineage>
</organism>
<dbReference type="PANTHER" id="PTHR34504:SF4">
    <property type="entry name" value="ANTITOXIN HICB"/>
    <property type="match status" value="1"/>
</dbReference>
<dbReference type="EMBL" id="MHJU01000036">
    <property type="protein sequence ID" value="OGY72364.1"/>
    <property type="molecule type" value="Genomic_DNA"/>
</dbReference>
<proteinExistence type="predicted"/>
<dbReference type="Gene3D" id="3.30.160.250">
    <property type="match status" value="1"/>
</dbReference>
<gene>
    <name evidence="2" type="ORF">A3H61_03520</name>
</gene>
<accession>A0A1G2A699</accession>
<dbReference type="SUPFAM" id="SSF143100">
    <property type="entry name" value="TTHA1013/TTHA0281-like"/>
    <property type="match status" value="1"/>
</dbReference>
<comment type="caution">
    <text evidence="2">The sequence shown here is derived from an EMBL/GenBank/DDBJ whole genome shotgun (WGS) entry which is preliminary data.</text>
</comment>
<dbReference type="InterPro" id="IPR031807">
    <property type="entry name" value="HicB-like"/>
</dbReference>
<sequence length="88" mass="10058">MNTYTFRVIIEPDENNTFHGYVPLLPGCHTWGETIEETKINAREAILCHIQGLIMDNEPVPQETEIIELIQTISDAEWVKEQPVLIPA</sequence>
<dbReference type="InterPro" id="IPR051404">
    <property type="entry name" value="TA_system_antitoxin"/>
</dbReference>
<feature type="domain" description="HicB-like antitoxin of toxin-antitoxin system" evidence="1">
    <location>
        <begin position="6"/>
        <end position="79"/>
    </location>
</feature>
<dbReference type="InterPro" id="IPR035069">
    <property type="entry name" value="TTHA1013/TTHA0281-like"/>
</dbReference>
<evidence type="ECO:0000313" key="2">
    <source>
        <dbReference type="EMBL" id="OGY72364.1"/>
    </source>
</evidence>
<dbReference type="Pfam" id="PF15919">
    <property type="entry name" value="HicB_lk_antitox"/>
    <property type="match status" value="1"/>
</dbReference>
<dbReference type="PANTHER" id="PTHR34504">
    <property type="entry name" value="ANTITOXIN HICB"/>
    <property type="match status" value="1"/>
</dbReference>